<gene>
    <name evidence="2" type="ORF">AGABI1DRAFT_134812</name>
</gene>
<feature type="signal peptide" evidence="1">
    <location>
        <begin position="1"/>
        <end position="23"/>
    </location>
</feature>
<sequence>MLLEVVALVSMLSAGGTCPLAFGFPLGNKICSGFSFTDLARVKMAVACDSAE</sequence>
<dbReference type="AlphaFoldDB" id="K5WDT2"/>
<feature type="chain" id="PRO_5003885613" evidence="1">
    <location>
        <begin position="24"/>
        <end position="52"/>
    </location>
</feature>
<protein>
    <submittedName>
        <fullName evidence="2">Uncharacterized protein</fullName>
    </submittedName>
</protein>
<evidence type="ECO:0000313" key="2">
    <source>
        <dbReference type="EMBL" id="EKM73416.1"/>
    </source>
</evidence>
<dbReference type="HOGENOM" id="CLU_3086658_0_0_1"/>
<accession>K5WDT2</accession>
<dbReference type="Proteomes" id="UP000008493">
    <property type="component" value="Unassembled WGS sequence"/>
</dbReference>
<dbReference type="GeneID" id="18828378"/>
<dbReference type="RefSeq" id="XP_007335945.1">
    <property type="nucleotide sequence ID" value="XM_007335883.1"/>
</dbReference>
<keyword evidence="1" id="KW-0732">Signal</keyword>
<dbReference type="EMBL" id="JH972766">
    <property type="protein sequence ID" value="EKM73416.1"/>
    <property type="molecule type" value="Genomic_DNA"/>
</dbReference>
<reference evidence="3" key="1">
    <citation type="journal article" date="2012" name="Proc. Natl. Acad. Sci. U.S.A.">
        <title>Genome sequence of the button mushroom Agaricus bisporus reveals mechanisms governing adaptation to a humic-rich ecological niche.</title>
        <authorList>
            <person name="Morin E."/>
            <person name="Kohler A."/>
            <person name="Baker A.R."/>
            <person name="Foulongne-Oriol M."/>
            <person name="Lombard V."/>
            <person name="Nagy L.G."/>
            <person name="Ohm R.A."/>
            <person name="Patyshakuliyeva A."/>
            <person name="Brun A."/>
            <person name="Aerts A.L."/>
            <person name="Bailey A.M."/>
            <person name="Billette C."/>
            <person name="Coutinho P.M."/>
            <person name="Deakin G."/>
            <person name="Doddapaneni H."/>
            <person name="Floudas D."/>
            <person name="Grimwood J."/>
            <person name="Hilden K."/>
            <person name="Kuees U."/>
            <person name="LaButti K.M."/>
            <person name="Lapidus A."/>
            <person name="Lindquist E.A."/>
            <person name="Lucas S.M."/>
            <person name="Murat C."/>
            <person name="Riley R.W."/>
            <person name="Salamov A.A."/>
            <person name="Schmutz J."/>
            <person name="Subramanian V."/>
            <person name="Woesten H.A.B."/>
            <person name="Xu J."/>
            <person name="Eastwood D.C."/>
            <person name="Foster G.D."/>
            <person name="Sonnenberg A.S."/>
            <person name="Cullen D."/>
            <person name="de Vries R.P."/>
            <person name="Lundell T."/>
            <person name="Hibbett D.S."/>
            <person name="Henrissat B."/>
            <person name="Burton K.S."/>
            <person name="Kerrigan R.W."/>
            <person name="Challen M.P."/>
            <person name="Grigoriev I.V."/>
            <person name="Martin F."/>
        </authorList>
    </citation>
    <scope>NUCLEOTIDE SEQUENCE [LARGE SCALE GENOMIC DNA]</scope>
    <source>
        <strain evidence="3">JB137-S8 / ATCC MYA-4627 / FGSC 10392</strain>
    </source>
</reference>
<name>K5WDT2_AGABU</name>
<proteinExistence type="predicted"/>
<organism evidence="2 3">
    <name type="scientific">Agaricus bisporus var. burnettii (strain JB137-S8 / ATCC MYA-4627 / FGSC 10392)</name>
    <name type="common">White button mushroom</name>
    <dbReference type="NCBI Taxonomy" id="597362"/>
    <lineage>
        <taxon>Eukaryota</taxon>
        <taxon>Fungi</taxon>
        <taxon>Dikarya</taxon>
        <taxon>Basidiomycota</taxon>
        <taxon>Agaricomycotina</taxon>
        <taxon>Agaricomycetes</taxon>
        <taxon>Agaricomycetidae</taxon>
        <taxon>Agaricales</taxon>
        <taxon>Agaricineae</taxon>
        <taxon>Agaricaceae</taxon>
        <taxon>Agaricus</taxon>
    </lineage>
</organism>
<evidence type="ECO:0000256" key="1">
    <source>
        <dbReference type="SAM" id="SignalP"/>
    </source>
</evidence>
<evidence type="ECO:0000313" key="3">
    <source>
        <dbReference type="Proteomes" id="UP000008493"/>
    </source>
</evidence>
<keyword evidence="3" id="KW-1185">Reference proteome</keyword>
<dbReference type="InParanoid" id="K5WDT2"/>
<dbReference type="KEGG" id="abp:AGABI1DRAFT134812"/>